<protein>
    <submittedName>
        <fullName evidence="1">Uncharacterized protein</fullName>
    </submittedName>
</protein>
<dbReference type="RefSeq" id="WP_185191496.1">
    <property type="nucleotide sequence ID" value="NZ_JACKXD010000001.1"/>
</dbReference>
<keyword evidence="2" id="KW-1185">Reference proteome</keyword>
<dbReference type="AlphaFoldDB" id="A0A7J9SG77"/>
<evidence type="ECO:0000313" key="1">
    <source>
        <dbReference type="EMBL" id="MBB6645119.1"/>
    </source>
</evidence>
<accession>A0A7J9SG77</accession>
<evidence type="ECO:0000313" key="2">
    <source>
        <dbReference type="Proteomes" id="UP000546257"/>
    </source>
</evidence>
<proteinExistence type="predicted"/>
<comment type="caution">
    <text evidence="1">The sequence shown here is derived from an EMBL/GenBank/DDBJ whole genome shotgun (WGS) entry which is preliminary data.</text>
</comment>
<reference evidence="1 2" key="1">
    <citation type="submission" date="2020-08" db="EMBL/GenBank/DDBJ databases">
        <authorList>
            <person name="Seo M.-J."/>
        </authorList>
    </citation>
    <scope>NUCLEOTIDE SEQUENCE [LARGE SCALE GENOMIC DNA]</scope>
    <source>
        <strain evidence="1 2">MBLA0160</strain>
    </source>
</reference>
<organism evidence="1 2">
    <name type="scientific">Halobellus ruber</name>
    <dbReference type="NCBI Taxonomy" id="2761102"/>
    <lineage>
        <taxon>Archaea</taxon>
        <taxon>Methanobacteriati</taxon>
        <taxon>Methanobacteriota</taxon>
        <taxon>Stenosarchaea group</taxon>
        <taxon>Halobacteria</taxon>
        <taxon>Halobacteriales</taxon>
        <taxon>Haloferacaceae</taxon>
        <taxon>Halobellus</taxon>
    </lineage>
</organism>
<name>A0A7J9SG77_9EURY</name>
<sequence>MHPSDAARQLRYAVASRSGVSDYELDHWEARAYEDVFADVADRGDLSDVMSVIEAIGDRTVEERPPTAVEARQIADRILSPGGRPLADGGDGN</sequence>
<gene>
    <name evidence="1" type="ORF">H5V44_02185</name>
</gene>
<dbReference type="Proteomes" id="UP000546257">
    <property type="component" value="Unassembled WGS sequence"/>
</dbReference>
<dbReference type="EMBL" id="JACKXD010000001">
    <property type="protein sequence ID" value="MBB6645119.1"/>
    <property type="molecule type" value="Genomic_DNA"/>
</dbReference>